<name>A0A7Y0KAL4_9BACI</name>
<evidence type="ECO:0000313" key="10">
    <source>
        <dbReference type="Proteomes" id="UP000588491"/>
    </source>
</evidence>
<organism evidence="9 10">
    <name type="scientific">Niallia alba</name>
    <dbReference type="NCBI Taxonomy" id="2729105"/>
    <lineage>
        <taxon>Bacteria</taxon>
        <taxon>Bacillati</taxon>
        <taxon>Bacillota</taxon>
        <taxon>Bacilli</taxon>
        <taxon>Bacillales</taxon>
        <taxon>Bacillaceae</taxon>
        <taxon>Niallia</taxon>
    </lineage>
</organism>
<feature type="domain" description="EamA" evidence="8">
    <location>
        <begin position="152"/>
        <end position="290"/>
    </location>
</feature>
<dbReference type="SUPFAM" id="SSF103481">
    <property type="entry name" value="Multidrug resistance efflux transporter EmrE"/>
    <property type="match status" value="2"/>
</dbReference>
<keyword evidence="10" id="KW-1185">Reference proteome</keyword>
<accession>A0A7Y0KAL4</accession>
<dbReference type="InterPro" id="IPR037185">
    <property type="entry name" value="EmrE-like"/>
</dbReference>
<feature type="transmembrane region" description="Helical" evidence="7">
    <location>
        <begin position="38"/>
        <end position="59"/>
    </location>
</feature>
<evidence type="ECO:0000256" key="3">
    <source>
        <dbReference type="ARBA" id="ARBA00022475"/>
    </source>
</evidence>
<feature type="transmembrane region" description="Helical" evidence="7">
    <location>
        <begin position="12"/>
        <end position="32"/>
    </location>
</feature>
<feature type="transmembrane region" description="Helical" evidence="7">
    <location>
        <begin position="148"/>
        <end position="169"/>
    </location>
</feature>
<dbReference type="Pfam" id="PF00892">
    <property type="entry name" value="EamA"/>
    <property type="match status" value="2"/>
</dbReference>
<dbReference type="AlphaFoldDB" id="A0A7Y0KAL4"/>
<dbReference type="GO" id="GO:0005886">
    <property type="term" value="C:plasma membrane"/>
    <property type="evidence" value="ECO:0007669"/>
    <property type="project" value="UniProtKB-SubCell"/>
</dbReference>
<evidence type="ECO:0000259" key="8">
    <source>
        <dbReference type="Pfam" id="PF00892"/>
    </source>
</evidence>
<protein>
    <submittedName>
        <fullName evidence="9">DMT family transporter</fullName>
    </submittedName>
</protein>
<feature type="transmembrane region" description="Helical" evidence="7">
    <location>
        <begin position="181"/>
        <end position="202"/>
    </location>
</feature>
<feature type="transmembrane region" description="Helical" evidence="7">
    <location>
        <begin position="101"/>
        <end position="120"/>
    </location>
</feature>
<dbReference type="PANTHER" id="PTHR42920">
    <property type="entry name" value="OS03G0707200 PROTEIN-RELATED"/>
    <property type="match status" value="1"/>
</dbReference>
<evidence type="ECO:0000256" key="5">
    <source>
        <dbReference type="ARBA" id="ARBA00022989"/>
    </source>
</evidence>
<dbReference type="Proteomes" id="UP000588491">
    <property type="component" value="Unassembled WGS sequence"/>
</dbReference>
<proteinExistence type="inferred from homology"/>
<keyword evidence="4 7" id="KW-0812">Transmembrane</keyword>
<dbReference type="RefSeq" id="WP_169188749.1">
    <property type="nucleotide sequence ID" value="NZ_JABBPK010000001.1"/>
</dbReference>
<feature type="transmembrane region" description="Helical" evidence="7">
    <location>
        <begin position="274"/>
        <end position="293"/>
    </location>
</feature>
<feature type="transmembrane region" description="Helical" evidence="7">
    <location>
        <begin position="249"/>
        <end position="268"/>
    </location>
</feature>
<dbReference type="InterPro" id="IPR000620">
    <property type="entry name" value="EamA_dom"/>
</dbReference>
<keyword evidence="5 7" id="KW-1133">Transmembrane helix</keyword>
<comment type="caution">
    <text evidence="9">The sequence shown here is derived from an EMBL/GenBank/DDBJ whole genome shotgun (WGS) entry which is preliminary data.</text>
</comment>
<comment type="subcellular location">
    <subcellularLocation>
        <location evidence="1">Cell membrane</location>
        <topology evidence="1">Multi-pass membrane protein</topology>
    </subcellularLocation>
</comment>
<keyword evidence="6 7" id="KW-0472">Membrane</keyword>
<dbReference type="PANTHER" id="PTHR42920:SF5">
    <property type="entry name" value="EAMA DOMAIN-CONTAINING PROTEIN"/>
    <property type="match status" value="1"/>
</dbReference>
<keyword evidence="3" id="KW-1003">Cell membrane</keyword>
<comment type="similarity">
    <text evidence="2">Belongs to the EamA transporter family.</text>
</comment>
<reference evidence="9 10" key="1">
    <citation type="submission" date="2020-04" db="EMBL/GenBank/DDBJ databases">
        <title>Bacillus sp. UniB3 isolated from commercial digestive syrup.</title>
        <authorList>
            <person name="Thorat V."/>
            <person name="Kirdat K."/>
            <person name="Tiwarekar B."/>
            <person name="Yadav A."/>
        </authorList>
    </citation>
    <scope>NUCLEOTIDE SEQUENCE [LARGE SCALE GENOMIC DNA]</scope>
    <source>
        <strain evidence="9 10">UniB3</strain>
    </source>
</reference>
<feature type="domain" description="EamA" evidence="8">
    <location>
        <begin position="10"/>
        <end position="143"/>
    </location>
</feature>
<gene>
    <name evidence="9" type="ORF">HHU08_14500</name>
</gene>
<dbReference type="EMBL" id="JABBPK010000001">
    <property type="protein sequence ID" value="NMO78195.1"/>
    <property type="molecule type" value="Genomic_DNA"/>
</dbReference>
<evidence type="ECO:0000256" key="2">
    <source>
        <dbReference type="ARBA" id="ARBA00007362"/>
    </source>
</evidence>
<evidence type="ECO:0000256" key="6">
    <source>
        <dbReference type="ARBA" id="ARBA00023136"/>
    </source>
</evidence>
<feature type="transmembrane region" description="Helical" evidence="7">
    <location>
        <begin position="214"/>
        <end position="237"/>
    </location>
</feature>
<evidence type="ECO:0000313" key="9">
    <source>
        <dbReference type="EMBL" id="NMO78195.1"/>
    </source>
</evidence>
<evidence type="ECO:0000256" key="4">
    <source>
        <dbReference type="ARBA" id="ARBA00022692"/>
    </source>
</evidence>
<feature type="transmembrane region" description="Helical" evidence="7">
    <location>
        <begin position="125"/>
        <end position="142"/>
    </location>
</feature>
<dbReference type="InterPro" id="IPR051258">
    <property type="entry name" value="Diverse_Substrate_Transporter"/>
</dbReference>
<sequence>MKIHTSARLADVSLLFVALVWGATFVIVQNAIAFLQPLIFNGIRFFLAALFLFVWLLLFKPSQLKQLNIHCLKSGISLGLCLFIGYAFQTIGLVYTTSSKAGFITGLSVVLVPLFLYLFLKQALLVNHIIGVAIATIGLYLLTMSNTFSINIGDFFVFICAIGFALQIILTGKYSKEHPTLLLTIVQLLTVSVLGIMGSILLENPKANFKIDILLHHEVIIALLITSILATALAFIIQTSLQKYTNSTRVALIFATEPVFAAATAYLFSNEQLTTSSAIGCILILLGMIFAELPKKVLFAAFQKVMEK</sequence>
<evidence type="ECO:0000256" key="1">
    <source>
        <dbReference type="ARBA" id="ARBA00004651"/>
    </source>
</evidence>
<feature type="transmembrane region" description="Helical" evidence="7">
    <location>
        <begin position="71"/>
        <end position="95"/>
    </location>
</feature>
<evidence type="ECO:0000256" key="7">
    <source>
        <dbReference type="SAM" id="Phobius"/>
    </source>
</evidence>